<dbReference type="InterPro" id="IPR015813">
    <property type="entry name" value="Pyrv/PenolPyrv_kinase-like_dom"/>
</dbReference>
<dbReference type="EMBL" id="KQ965748">
    <property type="protein sequence ID" value="KXS17200.1"/>
    <property type="molecule type" value="Genomic_DNA"/>
</dbReference>
<gene>
    <name evidence="1" type="ORF">M427DRAFT_54850</name>
</gene>
<name>A0A139AK94_GONPJ</name>
<dbReference type="OrthoDB" id="1621678at2759"/>
<organism evidence="1 2">
    <name type="scientific">Gonapodya prolifera (strain JEL478)</name>
    <name type="common">Monoblepharis prolifera</name>
    <dbReference type="NCBI Taxonomy" id="1344416"/>
    <lineage>
        <taxon>Eukaryota</taxon>
        <taxon>Fungi</taxon>
        <taxon>Fungi incertae sedis</taxon>
        <taxon>Chytridiomycota</taxon>
        <taxon>Chytridiomycota incertae sedis</taxon>
        <taxon>Monoblepharidomycetes</taxon>
        <taxon>Monoblepharidales</taxon>
        <taxon>Gonapodyaceae</taxon>
        <taxon>Gonapodya</taxon>
    </lineage>
</organism>
<proteinExistence type="predicted"/>
<reference evidence="1 2" key="1">
    <citation type="journal article" date="2015" name="Genome Biol. Evol.">
        <title>Phylogenomic analyses indicate that early fungi evolved digesting cell walls of algal ancestors of land plants.</title>
        <authorList>
            <person name="Chang Y."/>
            <person name="Wang S."/>
            <person name="Sekimoto S."/>
            <person name="Aerts A.L."/>
            <person name="Choi C."/>
            <person name="Clum A."/>
            <person name="LaButti K.M."/>
            <person name="Lindquist E.A."/>
            <person name="Yee Ngan C."/>
            <person name="Ohm R.A."/>
            <person name="Salamov A.A."/>
            <person name="Grigoriev I.V."/>
            <person name="Spatafora J.W."/>
            <person name="Berbee M.L."/>
        </authorList>
    </citation>
    <scope>NUCLEOTIDE SEQUENCE [LARGE SCALE GENOMIC DNA]</scope>
    <source>
        <strain evidence="1 2">JEL478</strain>
    </source>
</reference>
<keyword evidence="2" id="KW-1185">Reference proteome</keyword>
<dbReference type="GO" id="GO:0003824">
    <property type="term" value="F:catalytic activity"/>
    <property type="evidence" value="ECO:0007669"/>
    <property type="project" value="InterPro"/>
</dbReference>
<accession>A0A139AK94</accession>
<sequence>MGARSNGPIRAALYGSADKTYQTTANARCMSNPMIETKQAVENLTRSWTCPALRGVHRPLGLGILLRHEVDSG</sequence>
<evidence type="ECO:0000313" key="1">
    <source>
        <dbReference type="EMBL" id="KXS17200.1"/>
    </source>
</evidence>
<dbReference type="Proteomes" id="UP000070544">
    <property type="component" value="Unassembled WGS sequence"/>
</dbReference>
<dbReference type="InterPro" id="IPR040442">
    <property type="entry name" value="Pyrv_kinase-like_dom_sf"/>
</dbReference>
<evidence type="ECO:0000313" key="2">
    <source>
        <dbReference type="Proteomes" id="UP000070544"/>
    </source>
</evidence>
<dbReference type="AlphaFoldDB" id="A0A139AK94"/>
<dbReference type="Gene3D" id="3.20.20.60">
    <property type="entry name" value="Phosphoenolpyruvate-binding domains"/>
    <property type="match status" value="1"/>
</dbReference>
<dbReference type="SUPFAM" id="SSF51621">
    <property type="entry name" value="Phosphoenolpyruvate/pyruvate domain"/>
    <property type="match status" value="1"/>
</dbReference>
<protein>
    <submittedName>
        <fullName evidence="1">Uncharacterized protein</fullName>
    </submittedName>
</protein>